<dbReference type="Proteomes" id="UP001153050">
    <property type="component" value="Unassembled WGS sequence"/>
</dbReference>
<gene>
    <name evidence="1" type="ORF">MES5069_310213</name>
</gene>
<comment type="caution">
    <text evidence="1">The sequence shown here is derived from an EMBL/GenBank/DDBJ whole genome shotgun (WGS) entry which is preliminary data.</text>
</comment>
<protein>
    <submittedName>
        <fullName evidence="1">Uncharacterized protein</fullName>
    </submittedName>
</protein>
<sequence length="58" mass="6423">MGTCQVGGLIIPSSGQPSTFDLALKQAAWPPFFWPDQMPQIYVNLKLITIVSIKLTLF</sequence>
<reference evidence="1 2" key="1">
    <citation type="submission" date="2022-03" db="EMBL/GenBank/DDBJ databases">
        <authorList>
            <person name="Brunel B."/>
        </authorList>
    </citation>
    <scope>NUCLEOTIDE SEQUENCE [LARGE SCALE GENOMIC DNA]</scope>
    <source>
        <strain evidence="1">STM5069sample</strain>
    </source>
</reference>
<evidence type="ECO:0000313" key="2">
    <source>
        <dbReference type="Proteomes" id="UP001153050"/>
    </source>
</evidence>
<accession>A0ABM9E0A5</accession>
<name>A0ABM9E0A5_9HYPH</name>
<organism evidence="1 2">
    <name type="scientific">Mesorhizobium escarrei</name>
    <dbReference type="NCBI Taxonomy" id="666018"/>
    <lineage>
        <taxon>Bacteria</taxon>
        <taxon>Pseudomonadati</taxon>
        <taxon>Pseudomonadota</taxon>
        <taxon>Alphaproteobacteria</taxon>
        <taxon>Hyphomicrobiales</taxon>
        <taxon>Phyllobacteriaceae</taxon>
        <taxon>Mesorhizobium</taxon>
    </lineage>
</organism>
<keyword evidence="2" id="KW-1185">Reference proteome</keyword>
<dbReference type="EMBL" id="CAKXZT010000126">
    <property type="protein sequence ID" value="CAH2402477.1"/>
    <property type="molecule type" value="Genomic_DNA"/>
</dbReference>
<proteinExistence type="predicted"/>
<evidence type="ECO:0000313" key="1">
    <source>
        <dbReference type="EMBL" id="CAH2402477.1"/>
    </source>
</evidence>